<keyword evidence="5" id="KW-1185">Reference proteome</keyword>
<reference evidence="2" key="3">
    <citation type="submission" date="2020-10" db="EMBL/GenBank/DDBJ databases">
        <authorList>
            <person name="Sedaghatjoo S."/>
        </authorList>
    </citation>
    <scope>NUCLEOTIDE SEQUENCE</scope>
    <source>
        <strain evidence="2">AZH3</strain>
    </source>
</reference>
<evidence type="ECO:0000313" key="5">
    <source>
        <dbReference type="Proteomes" id="UP000836402"/>
    </source>
</evidence>
<name>A0A177U0H0_9BASI</name>
<dbReference type="EMBL" id="CAJHJG010004364">
    <property type="protein sequence ID" value="CAD6940425.1"/>
    <property type="molecule type" value="Genomic_DNA"/>
</dbReference>
<proteinExistence type="predicted"/>
<reference evidence="3" key="1">
    <citation type="submission" date="2016-04" db="EMBL/GenBank/DDBJ databases">
        <authorList>
            <person name="Nguyen H.D."/>
            <person name="Kesanakurti P."/>
            <person name="Cullis J."/>
            <person name="Levesque C.A."/>
            <person name="Hambleton S."/>
        </authorList>
    </citation>
    <scope>NUCLEOTIDE SEQUENCE</scope>
    <source>
        <strain evidence="3">DAOMC 238032</strain>
    </source>
</reference>
<gene>
    <name evidence="3" type="ORF">A4X03_0g4316</name>
    <name evidence="2" type="ORF">JKIAZH3_G8872</name>
</gene>
<accession>A0A177U0H0</accession>
<comment type="caution">
    <text evidence="3">The sequence shown here is derived from an EMBL/GenBank/DDBJ whole genome shotgun (WGS) entry which is preliminary data.</text>
</comment>
<sequence length="229" mass="25656">MPECAHTSEPVALSPTEILQLIKQDAFKFTLGYPKCRIGNIQPHCMKRHNCNAFEVHDNYDDDGEVKLGTLKQVEQQQREQQQRQQERQQREQQAQKPQQKQRQRHKQGQPAATPQPPVAAPPRYSSLKPVDMPFSSAAACRSSSANMIELTSPAKPSLKLGSSAFITSKSSSQIGHPIRQPADPASTQKMLDRRHFNSIRTVVVEAGGAVHMVPTLRSLARIYDRSEI</sequence>
<evidence type="ECO:0000256" key="1">
    <source>
        <dbReference type="SAM" id="MobiDB-lite"/>
    </source>
</evidence>
<dbReference type="Proteomes" id="UP000836402">
    <property type="component" value="Unassembled WGS sequence"/>
</dbReference>
<protein>
    <submittedName>
        <fullName evidence="3">Uncharacterized protein</fullName>
    </submittedName>
</protein>
<dbReference type="Proteomes" id="UP000077671">
    <property type="component" value="Unassembled WGS sequence"/>
</dbReference>
<dbReference type="EMBL" id="LWDD02000573">
    <property type="protein sequence ID" value="KAE8258656.1"/>
    <property type="molecule type" value="Genomic_DNA"/>
</dbReference>
<evidence type="ECO:0000313" key="2">
    <source>
        <dbReference type="EMBL" id="CAD6940425.1"/>
    </source>
</evidence>
<evidence type="ECO:0000313" key="3">
    <source>
        <dbReference type="EMBL" id="KAE8258656.1"/>
    </source>
</evidence>
<evidence type="ECO:0000313" key="4">
    <source>
        <dbReference type="Proteomes" id="UP000077671"/>
    </source>
</evidence>
<organism evidence="3 4">
    <name type="scientific">Tilletia caries</name>
    <name type="common">wheat bunt fungus</name>
    <dbReference type="NCBI Taxonomy" id="13290"/>
    <lineage>
        <taxon>Eukaryota</taxon>
        <taxon>Fungi</taxon>
        <taxon>Dikarya</taxon>
        <taxon>Basidiomycota</taxon>
        <taxon>Ustilaginomycotina</taxon>
        <taxon>Exobasidiomycetes</taxon>
        <taxon>Tilletiales</taxon>
        <taxon>Tilletiaceae</taxon>
        <taxon>Tilletia</taxon>
    </lineage>
</organism>
<dbReference type="AlphaFoldDB" id="A0A177U0H0"/>
<reference evidence="3" key="2">
    <citation type="journal article" date="2019" name="IMA Fungus">
        <title>Genome sequencing and comparison of five Tilletia species to identify candidate genes for the detection of regulated species infecting wheat.</title>
        <authorList>
            <person name="Nguyen H.D.T."/>
            <person name="Sultana T."/>
            <person name="Kesanakurti P."/>
            <person name="Hambleton S."/>
        </authorList>
    </citation>
    <scope>NUCLEOTIDE SEQUENCE</scope>
    <source>
        <strain evidence="3">DAOMC 238032</strain>
    </source>
</reference>
<feature type="compositionally biased region" description="Basic and acidic residues" evidence="1">
    <location>
        <begin position="77"/>
        <end position="91"/>
    </location>
</feature>
<feature type="region of interest" description="Disordered" evidence="1">
    <location>
        <begin position="74"/>
        <end position="130"/>
    </location>
</feature>